<evidence type="ECO:0000313" key="5">
    <source>
        <dbReference type="Proteomes" id="UP001501358"/>
    </source>
</evidence>
<accession>A0ABN3KVI2</accession>
<feature type="compositionally biased region" description="Gly residues" evidence="2">
    <location>
        <begin position="153"/>
        <end position="169"/>
    </location>
</feature>
<protein>
    <recommendedName>
        <fullName evidence="3">Dynamin N-terminal domain-containing protein</fullName>
    </recommendedName>
</protein>
<comment type="caution">
    <text evidence="4">The sequence shown here is derived from an EMBL/GenBank/DDBJ whole genome shotgun (WGS) entry which is preliminary data.</text>
</comment>
<feature type="coiled-coil region" evidence="1">
    <location>
        <begin position="343"/>
        <end position="370"/>
    </location>
</feature>
<name>A0ABN3KVI2_9ACTN</name>
<dbReference type="CDD" id="cd00882">
    <property type="entry name" value="Ras_like_GTPase"/>
    <property type="match status" value="1"/>
</dbReference>
<keyword evidence="5" id="KW-1185">Reference proteome</keyword>
<evidence type="ECO:0000256" key="1">
    <source>
        <dbReference type="SAM" id="Coils"/>
    </source>
</evidence>
<evidence type="ECO:0000256" key="2">
    <source>
        <dbReference type="SAM" id="MobiDB-lite"/>
    </source>
</evidence>
<evidence type="ECO:0000313" key="4">
    <source>
        <dbReference type="EMBL" id="GAA2469920.1"/>
    </source>
</evidence>
<proteinExistence type="predicted"/>
<dbReference type="Proteomes" id="UP001501358">
    <property type="component" value="Unassembled WGS sequence"/>
</dbReference>
<feature type="domain" description="Dynamin N-terminal" evidence="3">
    <location>
        <begin position="65"/>
        <end position="239"/>
    </location>
</feature>
<dbReference type="SUPFAM" id="SSF52540">
    <property type="entry name" value="P-loop containing nucleoside triphosphate hydrolases"/>
    <property type="match status" value="1"/>
</dbReference>
<reference evidence="4 5" key="1">
    <citation type="journal article" date="2019" name="Int. J. Syst. Evol. Microbiol.">
        <title>The Global Catalogue of Microorganisms (GCM) 10K type strain sequencing project: providing services to taxonomists for standard genome sequencing and annotation.</title>
        <authorList>
            <consortium name="The Broad Institute Genomics Platform"/>
            <consortium name="The Broad Institute Genome Sequencing Center for Infectious Disease"/>
            <person name="Wu L."/>
            <person name="Ma J."/>
        </authorList>
    </citation>
    <scope>NUCLEOTIDE SEQUENCE [LARGE SCALE GENOMIC DNA]</scope>
    <source>
        <strain evidence="4 5">JCM 6307</strain>
    </source>
</reference>
<dbReference type="InterPro" id="IPR045063">
    <property type="entry name" value="Dynamin_N"/>
</dbReference>
<feature type="compositionally biased region" description="Basic and acidic residues" evidence="2">
    <location>
        <begin position="124"/>
        <end position="144"/>
    </location>
</feature>
<evidence type="ECO:0000259" key="3">
    <source>
        <dbReference type="Pfam" id="PF00350"/>
    </source>
</evidence>
<feature type="region of interest" description="Disordered" evidence="2">
    <location>
        <begin position="122"/>
        <end position="169"/>
    </location>
</feature>
<dbReference type="Pfam" id="PF00350">
    <property type="entry name" value="Dynamin_N"/>
    <property type="match status" value="1"/>
</dbReference>
<dbReference type="Gene3D" id="3.40.50.300">
    <property type="entry name" value="P-loop containing nucleotide triphosphate hydrolases"/>
    <property type="match status" value="1"/>
</dbReference>
<sequence length="626" mass="65969">MVIMEARPELLDALSALRERVDAARFPLPVSGAARARRTRQELLAQLDDHLVPRLERPEAPLLAVVAGSTGAGKSTLVNSLVGGHVTEPGVLRPTTRTPVLVCHPYDREWFGPRRILPGLTRVPVDRDRDRDRGRDRGSGRRCEGVGSPLHGRGSGVEGAPGTSGGKDGGAVLRLATSEALSPGLALLDAPDLDSVAAPVRDLGAELLCAADIWILVTTASRYADAVHWNVLRAAKEYDAVVATVLDRVPHPVADEVSRHYTALLARAGLGRVPCFTVPELPESTGGGGLLPSSAVAGLRDWLCLRAGDPRTRSADAERTVSGALDSLRSRVPGLASASAAQHAAARRLARRVEEAREEARERIARALDEGVLLAGEALVRSRAYPDGAAELEEALADGLGALLRAEIDAAQERVAAAWRRDGAGRALAAARLGLPEREETRRRVDEAVRQWRDIVSEAARQAREERRRQMAGSRRGVWRKGLRAAEARVAGARSAGARTATGAEGREPTAALLAVEVLTGRGLPSDLRAGRSAAGRPTAEGPAAVAARAAGEPAGGECGCGRREGCPPVVGPQLRQRVRAALDGVVDALLGAEAADAVAGLRSLDVTPRQQTALVAALSVLQRER</sequence>
<keyword evidence="1" id="KW-0175">Coiled coil</keyword>
<gene>
    <name evidence="4" type="ORF">GCM10010406_01730</name>
</gene>
<dbReference type="InterPro" id="IPR027417">
    <property type="entry name" value="P-loop_NTPase"/>
</dbReference>
<dbReference type="EMBL" id="BAAATA010000001">
    <property type="protein sequence ID" value="GAA2469920.1"/>
    <property type="molecule type" value="Genomic_DNA"/>
</dbReference>
<organism evidence="4 5">
    <name type="scientific">Streptomyces thermolineatus</name>
    <dbReference type="NCBI Taxonomy" id="44033"/>
    <lineage>
        <taxon>Bacteria</taxon>
        <taxon>Bacillati</taxon>
        <taxon>Actinomycetota</taxon>
        <taxon>Actinomycetes</taxon>
        <taxon>Kitasatosporales</taxon>
        <taxon>Streptomycetaceae</taxon>
        <taxon>Streptomyces</taxon>
    </lineage>
</organism>